<feature type="transmembrane region" description="Helical" evidence="13">
    <location>
        <begin position="33"/>
        <end position="53"/>
    </location>
</feature>
<evidence type="ECO:0000256" key="11">
    <source>
        <dbReference type="ARBA" id="ARBA00023264"/>
    </source>
</evidence>
<comment type="catalytic activity">
    <reaction evidence="13">
        <text>2 a 1,2-diacyl-sn-glycero-3-phospho-(1'-sn-glycerol) = a cardiolipin + glycerol</text>
        <dbReference type="Rhea" id="RHEA:31451"/>
        <dbReference type="ChEBI" id="CHEBI:17754"/>
        <dbReference type="ChEBI" id="CHEBI:62237"/>
        <dbReference type="ChEBI" id="CHEBI:64716"/>
    </reaction>
</comment>
<dbReference type="GO" id="GO:0005886">
    <property type="term" value="C:plasma membrane"/>
    <property type="evidence" value="ECO:0007669"/>
    <property type="project" value="UniProtKB-SubCell"/>
</dbReference>
<dbReference type="CDD" id="cd09110">
    <property type="entry name" value="PLDc_CLS_1"/>
    <property type="match status" value="1"/>
</dbReference>
<dbReference type="OrthoDB" id="9762009at2"/>
<evidence type="ECO:0000259" key="15">
    <source>
        <dbReference type="PROSITE" id="PS50035"/>
    </source>
</evidence>
<feature type="active site" evidence="13">
    <location>
        <position position="399"/>
    </location>
</feature>
<evidence type="ECO:0000256" key="6">
    <source>
        <dbReference type="ARBA" id="ARBA00022737"/>
    </source>
</evidence>
<feature type="active site" evidence="13">
    <location>
        <position position="404"/>
    </location>
</feature>
<keyword evidence="10 13" id="KW-0594">Phospholipid biosynthesis</keyword>
<evidence type="ECO:0000313" key="16">
    <source>
        <dbReference type="EMBL" id="KAB3531154.1"/>
    </source>
</evidence>
<dbReference type="GO" id="GO:0032049">
    <property type="term" value="P:cardiolipin biosynthetic process"/>
    <property type="evidence" value="ECO:0007669"/>
    <property type="project" value="UniProtKB-UniRule"/>
</dbReference>
<feature type="active site" evidence="13">
    <location>
        <position position="223"/>
    </location>
</feature>
<dbReference type="InterPro" id="IPR030874">
    <property type="entry name" value="Cardiolipin_synth_Firmi"/>
</dbReference>
<dbReference type="Pfam" id="PF13396">
    <property type="entry name" value="PLDc_N"/>
    <property type="match status" value="1"/>
</dbReference>
<feature type="active site" evidence="13">
    <location>
        <position position="228"/>
    </location>
</feature>
<dbReference type="CDD" id="cd09112">
    <property type="entry name" value="PLDc_CLS_2"/>
    <property type="match status" value="1"/>
</dbReference>
<dbReference type="InterPro" id="IPR022924">
    <property type="entry name" value="Cardiolipin_synthase"/>
</dbReference>
<organism evidence="16 17">
    <name type="scientific">Alkaliphilus serpentinus</name>
    <dbReference type="NCBI Taxonomy" id="1482731"/>
    <lineage>
        <taxon>Bacteria</taxon>
        <taxon>Bacillati</taxon>
        <taxon>Bacillota</taxon>
        <taxon>Clostridia</taxon>
        <taxon>Peptostreptococcales</taxon>
        <taxon>Natronincolaceae</taxon>
        <taxon>Alkaliphilus</taxon>
    </lineage>
</organism>
<keyword evidence="17" id="KW-1185">Reference proteome</keyword>
<dbReference type="InterPro" id="IPR027379">
    <property type="entry name" value="CLS_N"/>
</dbReference>
<gene>
    <name evidence="16" type="primary">cls</name>
    <name evidence="16" type="ORF">F8153_05860</name>
</gene>
<comment type="caution">
    <text evidence="16">The sequence shown here is derived from an EMBL/GenBank/DDBJ whole genome shotgun (WGS) entry which is preliminary data.</text>
</comment>
<keyword evidence="7 13" id="KW-1133">Transmembrane helix</keyword>
<feature type="active site" evidence="13">
    <location>
        <position position="397"/>
    </location>
</feature>
<reference evidence="16 17" key="1">
    <citation type="submission" date="2019-10" db="EMBL/GenBank/DDBJ databases">
        <title>Alkaliphilus serpentinus sp. nov. and Alkaliphilus pronyensis sp. nov., two novel anaerobic alkaliphilic species isolated from the serpentinized-hosted hydrothermal field of the Prony Bay (New Caledonia).</title>
        <authorList>
            <person name="Postec A."/>
        </authorList>
    </citation>
    <scope>NUCLEOTIDE SEQUENCE [LARGE SCALE GENOMIC DNA]</scope>
    <source>
        <strain evidence="16 17">LacT</strain>
    </source>
</reference>
<evidence type="ECO:0000256" key="9">
    <source>
        <dbReference type="ARBA" id="ARBA00023136"/>
    </source>
</evidence>
<comment type="subcellular location">
    <subcellularLocation>
        <location evidence="1 13">Cell membrane</location>
        <topology evidence="1 13">Multi-pass membrane protein</topology>
    </subcellularLocation>
</comment>
<dbReference type="EC" id="2.7.8.-" evidence="13 14"/>
<protein>
    <recommendedName>
        <fullName evidence="13 14">Cardiolipin synthase</fullName>
        <shortName evidence="13">CL synthase</shortName>
        <ecNumber evidence="13 14">2.7.8.-</ecNumber>
    </recommendedName>
</protein>
<dbReference type="PANTHER" id="PTHR21248:SF22">
    <property type="entry name" value="PHOSPHOLIPASE D"/>
    <property type="match status" value="1"/>
</dbReference>
<evidence type="ECO:0000256" key="10">
    <source>
        <dbReference type="ARBA" id="ARBA00023209"/>
    </source>
</evidence>
<keyword evidence="11 13" id="KW-1208">Phospholipid metabolism</keyword>
<evidence type="ECO:0000256" key="12">
    <source>
        <dbReference type="ARBA" id="ARBA00057569"/>
    </source>
</evidence>
<dbReference type="NCBIfam" id="TIGR04265">
    <property type="entry name" value="bac_cardiolipin"/>
    <property type="match status" value="1"/>
</dbReference>
<feature type="domain" description="PLD phosphodiesterase" evidence="15">
    <location>
        <begin position="216"/>
        <end position="243"/>
    </location>
</feature>
<dbReference type="RefSeq" id="WP_151865433.1">
    <property type="nucleotide sequence ID" value="NZ_WBZB01000014.1"/>
</dbReference>
<evidence type="ECO:0000256" key="3">
    <source>
        <dbReference type="ARBA" id="ARBA00022516"/>
    </source>
</evidence>
<dbReference type="HAMAP" id="MF_01916">
    <property type="entry name" value="Cardiolipin_synth_Cls"/>
    <property type="match status" value="1"/>
</dbReference>
<evidence type="ECO:0000256" key="1">
    <source>
        <dbReference type="ARBA" id="ARBA00004651"/>
    </source>
</evidence>
<evidence type="ECO:0000256" key="7">
    <source>
        <dbReference type="ARBA" id="ARBA00022989"/>
    </source>
</evidence>
<sequence length="479" mass="55001">MSILTLLTIFFTILTIMISIILVLENRSPARTVAWLLVLILLPGIGIFIYFYIGRNHRKKKTFIKKQKNDYRLLRRLLHEQTSFSDYTNLFRETFKDLRGKLIPLLIENTNSPITINNEAKILNNGDETFEEMLRAIEEAEDHINMEFFIIKDSSIANRIKKALVRQAQRGIKVRLIYDAVGCWRLKSGFFDDLKEAGGKVGVFLPVTIPLFGSRLNYRNHRKILVIDGRVGFLGGINIGDEYLGLNPKMGFWRDTHLKLKGEAVYVLQAIFLMDWFFVSGEELDDRNYFPKQSHCGESLIQIAASGPDSYWQSIHQAYFTSMSAAKNYVYIASPYLVPDESILMALKTAALSGIDVRILIPAKPDHKTVFWASRSHFTELLEAGVKIYQYQKGFIHSKIIIADDVFASVGTANLDIRSFQLNFEVNAFIYDEEVNLQLKKDYMKDLEDSTEITLEEFEKRSTTDKLVESLARLFSPIL</sequence>
<evidence type="ECO:0000256" key="2">
    <source>
        <dbReference type="ARBA" id="ARBA00022475"/>
    </source>
</evidence>
<keyword evidence="3 13" id="KW-0444">Lipid biosynthesis</keyword>
<dbReference type="Pfam" id="PF13091">
    <property type="entry name" value="PLDc_2"/>
    <property type="match status" value="2"/>
</dbReference>
<dbReference type="Proteomes" id="UP000465601">
    <property type="component" value="Unassembled WGS sequence"/>
</dbReference>
<dbReference type="PANTHER" id="PTHR21248">
    <property type="entry name" value="CARDIOLIPIN SYNTHASE"/>
    <property type="match status" value="1"/>
</dbReference>
<feature type="active site" evidence="13">
    <location>
        <position position="221"/>
    </location>
</feature>
<comment type="function">
    <text evidence="12 13">Catalyzes the reversible phosphatidyl group transfer from one phosphatidylglycerol molecule to another to form cardiolipin (CL) (diphosphatidylglycerol) and glycerol.</text>
</comment>
<dbReference type="SMART" id="SM00155">
    <property type="entry name" value="PLDc"/>
    <property type="match status" value="2"/>
</dbReference>
<proteinExistence type="inferred from homology"/>
<dbReference type="InterPro" id="IPR001736">
    <property type="entry name" value="PLipase_D/transphosphatidylase"/>
</dbReference>
<evidence type="ECO:0000256" key="13">
    <source>
        <dbReference type="HAMAP-Rule" id="MF_01916"/>
    </source>
</evidence>
<keyword evidence="6" id="KW-0677">Repeat</keyword>
<dbReference type="AlphaFoldDB" id="A0A833HPS0"/>
<evidence type="ECO:0000256" key="8">
    <source>
        <dbReference type="ARBA" id="ARBA00023098"/>
    </source>
</evidence>
<keyword evidence="8 13" id="KW-0443">Lipid metabolism</keyword>
<evidence type="ECO:0000313" key="17">
    <source>
        <dbReference type="Proteomes" id="UP000465601"/>
    </source>
</evidence>
<keyword evidence="9 13" id="KW-0472">Membrane</keyword>
<dbReference type="FunFam" id="3.30.870.10:FF:000021">
    <property type="entry name" value="Cardiolipin synthase"/>
    <property type="match status" value="1"/>
</dbReference>
<evidence type="ECO:0000256" key="5">
    <source>
        <dbReference type="ARBA" id="ARBA00022692"/>
    </source>
</evidence>
<feature type="domain" description="PLD phosphodiesterase" evidence="15">
    <location>
        <begin position="392"/>
        <end position="419"/>
    </location>
</feature>
<keyword evidence="2 13" id="KW-1003">Cell membrane</keyword>
<keyword evidence="4 13" id="KW-0808">Transferase</keyword>
<dbReference type="GO" id="GO:0008808">
    <property type="term" value="F:cardiolipin synthase activity"/>
    <property type="evidence" value="ECO:0007669"/>
    <property type="project" value="UniProtKB-UniRule"/>
</dbReference>
<dbReference type="SUPFAM" id="SSF56024">
    <property type="entry name" value="Phospholipase D/nuclease"/>
    <property type="match status" value="2"/>
</dbReference>
<dbReference type="PROSITE" id="PS50035">
    <property type="entry name" value="PLD"/>
    <property type="match status" value="2"/>
</dbReference>
<dbReference type="EMBL" id="WBZB01000014">
    <property type="protein sequence ID" value="KAB3531154.1"/>
    <property type="molecule type" value="Genomic_DNA"/>
</dbReference>
<dbReference type="InterPro" id="IPR025202">
    <property type="entry name" value="PLD-like_dom"/>
</dbReference>
<comment type="similarity">
    <text evidence="13">Belongs to the phospholipase D family. Cardiolipin synthase subfamily.</text>
</comment>
<name>A0A833HPS0_9FIRM</name>
<dbReference type="FunFam" id="3.30.870.10:FF:000014">
    <property type="entry name" value="Cardiolipin synthase"/>
    <property type="match status" value="1"/>
</dbReference>
<dbReference type="Gene3D" id="3.30.870.10">
    <property type="entry name" value="Endonuclease Chain A"/>
    <property type="match status" value="2"/>
</dbReference>
<evidence type="ECO:0000256" key="4">
    <source>
        <dbReference type="ARBA" id="ARBA00022679"/>
    </source>
</evidence>
<keyword evidence="5 13" id="KW-0812">Transmembrane</keyword>
<accession>A0A833HPS0</accession>
<evidence type="ECO:0000256" key="14">
    <source>
        <dbReference type="NCBIfam" id="TIGR04265"/>
    </source>
</evidence>
<feature type="transmembrane region" description="Helical" evidence="13">
    <location>
        <begin position="6"/>
        <end position="24"/>
    </location>
</feature>